<dbReference type="EMBL" id="VBAK01000127">
    <property type="protein sequence ID" value="TMI89266.1"/>
    <property type="molecule type" value="Genomic_DNA"/>
</dbReference>
<accession>A0A537K1A5</accession>
<dbReference type="InterPro" id="IPR012467">
    <property type="entry name" value="DUF1684"/>
</dbReference>
<name>A0A537K1A5_9BACT</name>
<dbReference type="AlphaFoldDB" id="A0A537K1A5"/>
<sequence length="219" mass="24411">MGVDRLQLLDWKRQIFALYERIRRSPDPAAAWRDWRAVRDQLFASHPQSPIPAPARAAFTEVPYYDYDPAARALADVEESTPVVYDVPTSEGGSYRFTRFGAARFALRGHPLRLDLFWLEGYGGGLYLPFRDATSGDETYGAGRYLLDTIKGADLGAEGGRLVFDFNFAYHPSCVYDPRWVCPLAPPSNRLPVPVRAGERLAPRGTPAGAVEHIGRGRP</sequence>
<dbReference type="Gene3D" id="6.10.250.1680">
    <property type="match status" value="1"/>
</dbReference>
<dbReference type="Pfam" id="PF07920">
    <property type="entry name" value="DUF1684"/>
    <property type="match status" value="1"/>
</dbReference>
<organism evidence="1 2">
    <name type="scientific">Candidatus Segetimicrobium genomatis</name>
    <dbReference type="NCBI Taxonomy" id="2569760"/>
    <lineage>
        <taxon>Bacteria</taxon>
        <taxon>Bacillati</taxon>
        <taxon>Candidatus Sysuimicrobiota</taxon>
        <taxon>Candidatus Sysuimicrobiia</taxon>
        <taxon>Candidatus Sysuimicrobiales</taxon>
        <taxon>Candidatus Segetimicrobiaceae</taxon>
        <taxon>Candidatus Segetimicrobium</taxon>
    </lineage>
</organism>
<comment type="caution">
    <text evidence="1">The sequence shown here is derived from an EMBL/GenBank/DDBJ whole genome shotgun (WGS) entry which is preliminary data.</text>
</comment>
<dbReference type="PANTHER" id="PTHR41913">
    <property type="entry name" value="DUF1684 DOMAIN-CONTAINING PROTEIN"/>
    <property type="match status" value="1"/>
</dbReference>
<dbReference type="PANTHER" id="PTHR41913:SF1">
    <property type="entry name" value="DUF1684 DOMAIN-CONTAINING PROTEIN"/>
    <property type="match status" value="1"/>
</dbReference>
<evidence type="ECO:0000313" key="2">
    <source>
        <dbReference type="Proteomes" id="UP000318509"/>
    </source>
</evidence>
<protein>
    <submittedName>
        <fullName evidence="1">DUF1684 domain-containing protein</fullName>
    </submittedName>
</protein>
<proteinExistence type="predicted"/>
<evidence type="ECO:0000313" key="1">
    <source>
        <dbReference type="EMBL" id="TMI89266.1"/>
    </source>
</evidence>
<dbReference type="Proteomes" id="UP000318509">
    <property type="component" value="Unassembled WGS sequence"/>
</dbReference>
<reference evidence="1 2" key="1">
    <citation type="journal article" date="2019" name="Nat. Microbiol.">
        <title>Mediterranean grassland soil C-N compound turnover is dependent on rainfall and depth, and is mediated by genomically divergent microorganisms.</title>
        <authorList>
            <person name="Diamond S."/>
            <person name="Andeer P.F."/>
            <person name="Li Z."/>
            <person name="Crits-Christoph A."/>
            <person name="Burstein D."/>
            <person name="Anantharaman K."/>
            <person name="Lane K.R."/>
            <person name="Thomas B.C."/>
            <person name="Pan C."/>
            <person name="Northen T.R."/>
            <person name="Banfield J.F."/>
        </authorList>
    </citation>
    <scope>NUCLEOTIDE SEQUENCE [LARGE SCALE GENOMIC DNA]</scope>
    <source>
        <strain evidence="1">NP_3</strain>
    </source>
</reference>
<gene>
    <name evidence="1" type="ORF">E6H00_10215</name>
</gene>